<protein>
    <submittedName>
        <fullName evidence="1">Gp63</fullName>
    </submittedName>
</protein>
<evidence type="ECO:0000313" key="1">
    <source>
        <dbReference type="EMBL" id="ABF57517.1"/>
    </source>
</evidence>
<dbReference type="KEGG" id="vg:5745509"/>
<proteinExistence type="predicted"/>
<dbReference type="GeneID" id="5745509"/>
<accession>A7IYD4</accession>
<organism evidence="1 2">
    <name type="scientific">Corynebacterium phage P1201</name>
    <dbReference type="NCBI Taxonomy" id="384848"/>
    <lineage>
        <taxon>Viruses</taxon>
        <taxon>Duplodnaviria</taxon>
        <taxon>Heunggongvirae</taxon>
        <taxon>Uroviricota</taxon>
        <taxon>Caudoviricetes</taxon>
        <taxon>Zierdtviridae</taxon>
        <taxon>Toshachvirinae</taxon>
        <taxon>Chunghsingvirus</taxon>
        <taxon>Chunghsingvirus P1201</taxon>
        <taxon>Corynebacterium virus P1201</taxon>
    </lineage>
</organism>
<name>A7IYD4_9CAUD</name>
<dbReference type="Proteomes" id="UP000002414">
    <property type="component" value="Segment"/>
</dbReference>
<evidence type="ECO:0000313" key="2">
    <source>
        <dbReference type="Proteomes" id="UP000002414"/>
    </source>
</evidence>
<dbReference type="EMBL" id="DQ499600">
    <property type="protein sequence ID" value="ABF57517.1"/>
    <property type="molecule type" value="Genomic_DNA"/>
</dbReference>
<reference evidence="1 2" key="1">
    <citation type="journal article" date="2008" name="Virology">
        <title>Genome sequence of the lytic bacteriophage P1201 from Corynebacterium glutamicum NCHU 87078: Evolutionary relationships to phages from Corynebacterineae.</title>
        <authorList>
            <person name="Chen C.L."/>
            <person name="Pan T.Y."/>
            <person name="Kan S.C."/>
            <person name="Kuan Y.C."/>
            <person name="Hong L.Y."/>
            <person name="Chiu K.R."/>
            <person name="Sheu C.S."/>
            <person name="Yang J.S."/>
            <person name="Hsu W.H."/>
            <person name="Hu H.Y."/>
        </authorList>
    </citation>
    <scope>NUCLEOTIDE SEQUENCE</scope>
</reference>
<dbReference type="RefSeq" id="YP_001468965.1">
    <property type="nucleotide sequence ID" value="NC_009816.1"/>
</dbReference>
<sequence>MGIKREAAIIMKDLKVGRGIDSHIAGRMNGALLIEIHGSAVDVALAKDPRHGVIAKVGHHDKFVDVPLELVTTRVQELVGYPEEG</sequence>
<keyword evidence="2" id="KW-1185">Reference proteome</keyword>